<feature type="compositionally biased region" description="Polar residues" evidence="1">
    <location>
        <begin position="448"/>
        <end position="466"/>
    </location>
</feature>
<dbReference type="OrthoDB" id="273348at2759"/>
<protein>
    <submittedName>
        <fullName evidence="2">Uncharacterized protein</fullName>
    </submittedName>
</protein>
<feature type="compositionally biased region" description="Polar residues" evidence="1">
    <location>
        <begin position="308"/>
        <end position="317"/>
    </location>
</feature>
<feature type="compositionally biased region" description="Low complexity" evidence="1">
    <location>
        <begin position="147"/>
        <end position="164"/>
    </location>
</feature>
<feature type="compositionally biased region" description="Polar residues" evidence="1">
    <location>
        <begin position="591"/>
        <end position="601"/>
    </location>
</feature>
<feature type="region of interest" description="Disordered" evidence="1">
    <location>
        <begin position="1"/>
        <end position="169"/>
    </location>
</feature>
<proteinExistence type="predicted"/>
<evidence type="ECO:0000313" key="2">
    <source>
        <dbReference type="EMBL" id="CBH12277.1"/>
    </source>
</evidence>
<evidence type="ECO:0000256" key="1">
    <source>
        <dbReference type="SAM" id="MobiDB-lite"/>
    </source>
</evidence>
<feature type="compositionally biased region" description="Low complexity" evidence="1">
    <location>
        <begin position="38"/>
        <end position="77"/>
    </location>
</feature>
<feature type="compositionally biased region" description="Pro residues" evidence="1">
    <location>
        <begin position="113"/>
        <end position="129"/>
    </location>
</feature>
<dbReference type="VEuPathDB" id="TriTrypDB:Tbg972.7.2390"/>
<name>C9ZSD9_TRYB9</name>
<dbReference type="KEGG" id="tbg:TbgDal_VII2390"/>
<feature type="region of interest" description="Disordered" evidence="1">
    <location>
        <begin position="354"/>
        <end position="419"/>
    </location>
</feature>
<feature type="region of interest" description="Disordered" evidence="1">
    <location>
        <begin position="252"/>
        <end position="327"/>
    </location>
</feature>
<feature type="region of interest" description="Disordered" evidence="1">
    <location>
        <begin position="572"/>
        <end position="617"/>
    </location>
</feature>
<gene>
    <name evidence="2" type="ORF">TbgDal_VII2390</name>
</gene>
<feature type="region of interest" description="Disordered" evidence="1">
    <location>
        <begin position="442"/>
        <end position="498"/>
    </location>
</feature>
<organism evidence="2 3">
    <name type="scientific">Trypanosoma brucei gambiense (strain MHOM/CI/86/DAL972)</name>
    <dbReference type="NCBI Taxonomy" id="679716"/>
    <lineage>
        <taxon>Eukaryota</taxon>
        <taxon>Discoba</taxon>
        <taxon>Euglenozoa</taxon>
        <taxon>Kinetoplastea</taxon>
        <taxon>Metakinetoplastina</taxon>
        <taxon>Trypanosomatida</taxon>
        <taxon>Trypanosomatidae</taxon>
        <taxon>Trypanosoma</taxon>
    </lineage>
</organism>
<feature type="compositionally biased region" description="Polar residues" evidence="1">
    <location>
        <begin position="367"/>
        <end position="381"/>
    </location>
</feature>
<evidence type="ECO:0000313" key="3">
    <source>
        <dbReference type="Proteomes" id="UP000002316"/>
    </source>
</evidence>
<reference evidence="3" key="1">
    <citation type="journal article" date="2010" name="PLoS Negl. Trop. Dis.">
        <title>The genome sequence of Trypanosoma brucei gambiense, causative agent of chronic human african trypanosomiasis.</title>
        <authorList>
            <person name="Jackson A.P."/>
            <person name="Sanders M."/>
            <person name="Berry A."/>
            <person name="McQuillan J."/>
            <person name="Aslett M.A."/>
            <person name="Quail M.A."/>
            <person name="Chukualim B."/>
            <person name="Capewell P."/>
            <person name="MacLeod A."/>
            <person name="Melville S.E."/>
            <person name="Gibson W."/>
            <person name="Barry J.D."/>
            <person name="Berriman M."/>
            <person name="Hertz-Fowler C."/>
        </authorList>
    </citation>
    <scope>NUCLEOTIDE SEQUENCE [LARGE SCALE GENOMIC DNA]</scope>
    <source>
        <strain evidence="3">MHOM/CI/86/DAL972</strain>
    </source>
</reference>
<dbReference type="EMBL" id="FN554970">
    <property type="protein sequence ID" value="CBH12277.1"/>
    <property type="molecule type" value="Genomic_DNA"/>
</dbReference>
<dbReference type="Proteomes" id="UP000002316">
    <property type="component" value="Chromosome 7"/>
</dbReference>
<feature type="compositionally biased region" description="Low complexity" evidence="1">
    <location>
        <begin position="602"/>
        <end position="615"/>
    </location>
</feature>
<feature type="compositionally biased region" description="Low complexity" evidence="1">
    <location>
        <begin position="87"/>
        <end position="112"/>
    </location>
</feature>
<accession>C9ZSD9</accession>
<sequence>MERTNRARVTFGDVTVVPYAGTRPGPAGNKRASQADESSSYSYSDYSDDYSYYGSYTQSSRTNSNESSSYSQTIESSGTKTQPPPAREQQQQQQQQQSYTQSVQLQPQLQVQPPAPQHPPRAPVAPQQPVPSKSVQGPRGNNAARVSTESYTGSYSSYSYSYSDSTDEGHNVVASARSGHVAGAAQLDSEKKRAAAGTTTNISAPKAPIGSMQMPTITQQTSQTSGHQHPPMAQPHLQMGVQQVSPWAQQVPVGNQQPPAVHSQPPANIQQWHGDDPLMSARSRQQPPTGSRRPSLRTPEIPKEDQQQTHTSVQQRPANAKYQQAVVGHQHPPMAQPHLQMGVQQVSPWAQQVPVGNQQPPAVHSQPPANIQQPHVGSQQPVGMAHKYQAARTQQMPSKTRLGRAPATSTEGLKIDNFSGSGSDYYSYSPYGSHSGSYTGSYSSYSYTQRTPGQSYSSGGDYTTTVKAAAPARPVEPPKPETHSHTTPPAASPIVRGRVQDDDSYSYSYSYSYGSVSSPEVKHPLPPSHVVKAPQPEQDANVVSVGSSELGYTGSSYDSEYDYSYDYSESATKTQKAVEEPKGAEQHSKSTVETTTSLIKPTTSGYTGSESYSASKSGDYSIELSGEGGVTSSESTEIPSPARIRKTILLAAPSEAEPRFHSLPRGCIVPNSSMEDTLSSFLDQLAELQVETMERNRVLKVLNTEVEAAKDLKERKVSDSQRIASDEANSPADIVEAPISVIPSRNLTRKSLMFALRAVGVEKAKERYKILEDVDTVVPREKARTILEYYGSRCLTEKVMSMFVAYDEFYSGEVPLSIAFEILEYCGLVTQTVGKFKIFLRPQVSQGQILLCVADQPQEATENIVDDVEGEKRWIQPQTYETTVRCCGEGWKYGDHKVYWNGESGDVFVGSFIVAKGITERKVAVQLLRCIEAFLYVCHAIMVVTVGTGMKLRVLYTPLVEKLLNPTVKGVTDATSFLYELAFGSVFNPKKYVKLLANNSNLRDRYLCEGDDAVLHDTIRPKHLVPKAPFMINGDKDDELNTLLLSTANSYTTVSANIWTQKGVEGCYLEIGVEKLRITEKVPENARCYCLVSVRKSKDSEWMTAEVLQAVSVGKANKGGFKWKFGKSSSDRLFFTGAIEDSLYVEACYDIVDASGETTTYCVGHVLVPCGKLKSGKLPVRPGSCYTYTPLDEALKQPVEASGGFCAPRRKTAGPPAKSLTVTIKRLRSKDVPDLKTLPSRCLSLHRHVSLMSLMCAAVISGRDGGSHPLRWLRQQQVQCCLMVAADSELMDILQGLWKRVMKGKLGPKPQNLGQKYKRILILATKVVAAHNNITGGDQGIITDIVAGKKGIPFTENMNRPLRPVCV</sequence>
<dbReference type="RefSeq" id="XP_011774558.1">
    <property type="nucleotide sequence ID" value="XM_011776256.1"/>
</dbReference>
<dbReference type="GeneID" id="23862394"/>
<feature type="compositionally biased region" description="Basic and acidic residues" evidence="1">
    <location>
        <begin position="576"/>
        <end position="590"/>
    </location>
</feature>
<feature type="region of interest" description="Disordered" evidence="1">
    <location>
        <begin position="183"/>
        <end position="212"/>
    </location>
</feature>